<dbReference type="GO" id="GO:0030337">
    <property type="term" value="F:DNA polymerase processivity factor activity"/>
    <property type="evidence" value="ECO:0007669"/>
    <property type="project" value="InterPro"/>
</dbReference>
<dbReference type="PROSITE" id="PS01251">
    <property type="entry name" value="PCNA_1"/>
    <property type="match status" value="1"/>
</dbReference>
<dbReference type="GeneID" id="100907855"/>
<dbReference type="Proteomes" id="UP000694867">
    <property type="component" value="Unplaced"/>
</dbReference>
<comment type="subunit">
    <text evidence="6">Homotrimer. Forms a complex with activator 1 heteropentamer in the presence of ATP.</text>
</comment>
<evidence type="ECO:0000256" key="7">
    <source>
        <dbReference type="RuleBase" id="RU000641"/>
    </source>
</evidence>
<dbReference type="RefSeq" id="XP_003744156.1">
    <property type="nucleotide sequence ID" value="XM_003744108.2"/>
</dbReference>
<dbReference type="PRINTS" id="PR00339">
    <property type="entry name" value="PCNACYCLIN"/>
</dbReference>
<evidence type="ECO:0000256" key="1">
    <source>
        <dbReference type="ARBA" id="ARBA00004123"/>
    </source>
</evidence>
<comment type="similarity">
    <text evidence="2 8">Belongs to the PCNA family.</text>
</comment>
<evidence type="ECO:0000256" key="6">
    <source>
        <dbReference type="ARBA" id="ARBA00062326"/>
    </source>
</evidence>
<evidence type="ECO:0000256" key="5">
    <source>
        <dbReference type="ARBA" id="ARBA00023242"/>
    </source>
</evidence>
<dbReference type="GO" id="GO:0006298">
    <property type="term" value="P:mismatch repair"/>
    <property type="evidence" value="ECO:0007669"/>
    <property type="project" value="TreeGrafter"/>
</dbReference>
<dbReference type="NCBIfam" id="TIGR00590">
    <property type="entry name" value="pcna"/>
    <property type="match status" value="1"/>
</dbReference>
<keyword evidence="3 8" id="KW-0235">DNA replication</keyword>
<dbReference type="InterPro" id="IPR022648">
    <property type="entry name" value="Pr_cel_nuc_antig_N"/>
</dbReference>
<dbReference type="GO" id="GO:0043626">
    <property type="term" value="C:PCNA complex"/>
    <property type="evidence" value="ECO:0007669"/>
    <property type="project" value="TreeGrafter"/>
</dbReference>
<keyword evidence="5 7" id="KW-0539">Nucleus</keyword>
<evidence type="ECO:0000256" key="4">
    <source>
        <dbReference type="ARBA" id="ARBA00023125"/>
    </source>
</evidence>
<evidence type="ECO:0000259" key="9">
    <source>
        <dbReference type="Pfam" id="PF00705"/>
    </source>
</evidence>
<dbReference type="SUPFAM" id="SSF55979">
    <property type="entry name" value="DNA clamp"/>
    <property type="match status" value="2"/>
</dbReference>
<evidence type="ECO:0000256" key="3">
    <source>
        <dbReference type="ARBA" id="ARBA00022705"/>
    </source>
</evidence>
<evidence type="ECO:0000313" key="12">
    <source>
        <dbReference type="RefSeq" id="XP_003744156.1"/>
    </source>
</evidence>
<dbReference type="KEGG" id="goe:100907855"/>
<dbReference type="InterPro" id="IPR022649">
    <property type="entry name" value="Pr_cel_nuc_antig_C"/>
</dbReference>
<dbReference type="InterPro" id="IPR022659">
    <property type="entry name" value="Pr_cel_nuc_antig_CS"/>
</dbReference>
<feature type="domain" description="Proliferating cell nuclear antigen PCNA N-terminal" evidence="9">
    <location>
        <begin position="1"/>
        <end position="124"/>
    </location>
</feature>
<keyword evidence="4 8" id="KW-0238">DNA-binding</keyword>
<proteinExistence type="inferred from homology"/>
<dbReference type="HAMAP" id="MF_00317">
    <property type="entry name" value="DNApol_clamp_arch"/>
    <property type="match status" value="1"/>
</dbReference>
<accession>A0AAJ6QUC4</accession>
<dbReference type="CDD" id="cd00577">
    <property type="entry name" value="PCNA"/>
    <property type="match status" value="1"/>
</dbReference>
<dbReference type="GO" id="GO:0019985">
    <property type="term" value="P:translesion synthesis"/>
    <property type="evidence" value="ECO:0007669"/>
    <property type="project" value="TreeGrafter"/>
</dbReference>
<dbReference type="GO" id="GO:0072702">
    <property type="term" value="P:response to methyl methanesulfonate"/>
    <property type="evidence" value="ECO:0007669"/>
    <property type="project" value="UniProtKB-ARBA"/>
</dbReference>
<dbReference type="CTD" id="5111"/>
<dbReference type="Pfam" id="PF00705">
    <property type="entry name" value="PCNA_N"/>
    <property type="match status" value="1"/>
</dbReference>
<comment type="subcellular location">
    <subcellularLocation>
        <location evidence="1 7">Nucleus</location>
    </subcellularLocation>
</comment>
<evidence type="ECO:0000259" key="10">
    <source>
        <dbReference type="Pfam" id="PF02747"/>
    </source>
</evidence>
<gene>
    <name evidence="12" type="primary">LOC100907855</name>
</gene>
<dbReference type="GO" id="GO:0042542">
    <property type="term" value="P:response to hydrogen peroxide"/>
    <property type="evidence" value="ECO:0007669"/>
    <property type="project" value="UniProtKB-ARBA"/>
</dbReference>
<sequence>MFEAKLLQGSVLKKTLDAIKDLINEGTWDCSAAGISLQAMDNSHVSLVALNLRADGFEKFRCDRNLSMGMNLSSMAKILKCAENNDVITMKAQDDADTVTFVFEANNQEKVSEFEMKLMNLDSEHLGIPDTDYSVVVKMPSSEFQRICRDLSQIGDSVQITCTKDGIRFAAAGDLGTGNISLSQTAEVDKEEEAVIIDMQEAVTLTFALKYLNSFTKATPLSGQVSLSMSADVPLVVEYKIEDMGHLRFYLAPKIDDSEDN</sequence>
<dbReference type="FunFam" id="3.70.10.10:FF:000001">
    <property type="entry name" value="Proliferating cell nuclear antigen"/>
    <property type="match status" value="1"/>
</dbReference>
<dbReference type="InterPro" id="IPR000730">
    <property type="entry name" value="Pr_cel_nuc_antig"/>
</dbReference>
<dbReference type="PROSITE" id="PS00293">
    <property type="entry name" value="PCNA_2"/>
    <property type="match status" value="1"/>
</dbReference>
<comment type="function">
    <text evidence="7">This protein is an auxiliary protein of DNA polymerase delta and is involved in the control of eukaryotic DNA replication by increasing the polymerase's processivity during elongation of the leading strand.</text>
</comment>
<evidence type="ECO:0000256" key="2">
    <source>
        <dbReference type="ARBA" id="ARBA00010462"/>
    </source>
</evidence>
<reference evidence="12" key="1">
    <citation type="submission" date="2025-08" db="UniProtKB">
        <authorList>
            <consortium name="RefSeq"/>
        </authorList>
    </citation>
    <scope>IDENTIFICATION</scope>
</reference>
<dbReference type="InterPro" id="IPR046938">
    <property type="entry name" value="DNA_clamp_sf"/>
</dbReference>
<dbReference type="FunFam" id="3.10.150.10:FF:000008">
    <property type="entry name" value="Proliferating cell nuclear antigen"/>
    <property type="match status" value="1"/>
</dbReference>
<dbReference type="GO" id="GO:0003677">
    <property type="term" value="F:DNA binding"/>
    <property type="evidence" value="ECO:0007669"/>
    <property type="project" value="UniProtKB-KW"/>
</dbReference>
<dbReference type="GO" id="GO:0006275">
    <property type="term" value="P:regulation of DNA replication"/>
    <property type="evidence" value="ECO:0007669"/>
    <property type="project" value="InterPro"/>
</dbReference>
<protein>
    <recommendedName>
        <fullName evidence="7">DNA sliding clamp PCNA</fullName>
    </recommendedName>
</protein>
<evidence type="ECO:0000313" key="11">
    <source>
        <dbReference type="Proteomes" id="UP000694867"/>
    </source>
</evidence>
<evidence type="ECO:0000256" key="8">
    <source>
        <dbReference type="RuleBase" id="RU003671"/>
    </source>
</evidence>
<dbReference type="GO" id="GO:0006272">
    <property type="term" value="P:leading strand elongation"/>
    <property type="evidence" value="ECO:0007669"/>
    <property type="project" value="TreeGrafter"/>
</dbReference>
<feature type="domain" description="Proliferating cell nuclear antigen PCNA C-terminal" evidence="10">
    <location>
        <begin position="127"/>
        <end position="254"/>
    </location>
</feature>
<keyword evidence="11" id="KW-1185">Reference proteome</keyword>
<dbReference type="Gene3D" id="3.10.150.10">
    <property type="entry name" value="DNA Polymerase III, subunit A, domain 2"/>
    <property type="match status" value="2"/>
</dbReference>
<dbReference type="Pfam" id="PF02747">
    <property type="entry name" value="PCNA_C"/>
    <property type="match status" value="1"/>
</dbReference>
<dbReference type="PANTHER" id="PTHR11352">
    <property type="entry name" value="PROLIFERATING CELL NUCLEAR ANTIGEN"/>
    <property type="match status" value="1"/>
</dbReference>
<organism evidence="11 12">
    <name type="scientific">Galendromus occidentalis</name>
    <name type="common">western predatory mite</name>
    <dbReference type="NCBI Taxonomy" id="34638"/>
    <lineage>
        <taxon>Eukaryota</taxon>
        <taxon>Metazoa</taxon>
        <taxon>Ecdysozoa</taxon>
        <taxon>Arthropoda</taxon>
        <taxon>Chelicerata</taxon>
        <taxon>Arachnida</taxon>
        <taxon>Acari</taxon>
        <taxon>Parasitiformes</taxon>
        <taxon>Mesostigmata</taxon>
        <taxon>Gamasina</taxon>
        <taxon>Phytoseioidea</taxon>
        <taxon>Phytoseiidae</taxon>
        <taxon>Typhlodrominae</taxon>
        <taxon>Galendromus</taxon>
    </lineage>
</organism>
<name>A0AAJ6QUC4_9ACAR</name>
<dbReference type="PANTHER" id="PTHR11352:SF0">
    <property type="entry name" value="PROLIFERATING CELL NUCLEAR ANTIGEN"/>
    <property type="match status" value="1"/>
</dbReference>
<dbReference type="AlphaFoldDB" id="A0AAJ6QUC4"/>
<dbReference type="FunFam" id="3.10.150.10:FF:000006">
    <property type="entry name" value="Proliferating cell nuclear antigen"/>
    <property type="match status" value="1"/>
</dbReference>